<dbReference type="RefSeq" id="WP_165006324.1">
    <property type="nucleotide sequence ID" value="NZ_CP064954.1"/>
</dbReference>
<reference evidence="2 3" key="1">
    <citation type="submission" date="2020-11" db="EMBL/GenBank/DDBJ databases">
        <title>Corynebacterium sp. ZJ-599.</title>
        <authorList>
            <person name="Zhou J."/>
        </authorList>
    </citation>
    <scope>NUCLEOTIDE SEQUENCE [LARGE SCALE GENOMIC DNA]</scope>
    <source>
        <strain evidence="2 3">ZJ-599</strain>
    </source>
</reference>
<keyword evidence="3" id="KW-1185">Reference proteome</keyword>
<evidence type="ECO:0000256" key="1">
    <source>
        <dbReference type="SAM" id="Coils"/>
    </source>
</evidence>
<feature type="coiled-coil region" evidence="1">
    <location>
        <begin position="165"/>
        <end position="192"/>
    </location>
</feature>
<evidence type="ECO:0000313" key="2">
    <source>
        <dbReference type="EMBL" id="QPK78258.1"/>
    </source>
</evidence>
<gene>
    <name evidence="2" type="ORF">G7Y31_06620</name>
</gene>
<dbReference type="Proteomes" id="UP000594681">
    <property type="component" value="Chromosome"/>
</dbReference>
<proteinExistence type="predicted"/>
<evidence type="ECO:0000313" key="3">
    <source>
        <dbReference type="Proteomes" id="UP000594681"/>
    </source>
</evidence>
<dbReference type="KEGG" id="cliz:G7Y31_06620"/>
<accession>A0A7T0KEK5</accession>
<organism evidence="2 3">
    <name type="scientific">Corynebacterium lizhenjunii</name>
    <dbReference type="NCBI Taxonomy" id="2709394"/>
    <lineage>
        <taxon>Bacteria</taxon>
        <taxon>Bacillati</taxon>
        <taxon>Actinomycetota</taxon>
        <taxon>Actinomycetes</taxon>
        <taxon>Mycobacteriales</taxon>
        <taxon>Corynebacteriaceae</taxon>
        <taxon>Corynebacterium</taxon>
    </lineage>
</organism>
<sequence>MHPIIADGGELTILRSLGAFAYGRWQVSWPESVPEEQRPKLADDREFGYAARLKAEPGRMGRRFVRQDVSITAADGDLAGFSDVEATLDAAAARTDGDAFFERDLTREHLGVLVPRVDFDVDDVVPVMIWGKVLEVPVTRIEDVVRVGAVVDWSVHVGGQLLQDSDALERANKQLERDIAQERRERAKDVAQAHAVASAAQSTASTARQEVAGVDAKVEAVSAVVERDRRDVATRISSLVSQADFDTYSGDLHRRLWSDQGEFNRITQEFQEKQNLINEGRAEFERHQALIDAAQEEVIGQIKSVQQDLVKSTQGQVNTVMASRFGSSHPDYPVTQASAELWECLVPTANSMQLQEWFTYDFNEGGDARKTLTPLAQFFTPGIADKTRLQIKPNEMVRVTWAASPIVQLDSSKESGGHGPAKGQWETISAHTVTVRKPGRMFAGYWRVLWSAADRGSGYAVRIITSGGKTLASYESYSFGPLGPWGNGRIAMSVTCSGKDIPAGEQVFFQVKSSALYESQRRVHGCTSKATWIEEVG</sequence>
<dbReference type="EMBL" id="CP064954">
    <property type="protein sequence ID" value="QPK78258.1"/>
    <property type="molecule type" value="Genomic_DNA"/>
</dbReference>
<name>A0A7T0KEK5_9CORY</name>
<dbReference type="AlphaFoldDB" id="A0A7T0KEK5"/>
<protein>
    <submittedName>
        <fullName evidence="2">Uncharacterized protein</fullName>
    </submittedName>
</protein>
<keyword evidence="1" id="KW-0175">Coiled coil</keyword>